<dbReference type="Gene3D" id="3.40.50.1820">
    <property type="entry name" value="alpha/beta hydrolase"/>
    <property type="match status" value="1"/>
</dbReference>
<protein>
    <submittedName>
        <fullName evidence="1">Monoacylglycerol lipase ABHD6</fullName>
    </submittedName>
</protein>
<comment type="caution">
    <text evidence="1">The sequence shown here is derived from an EMBL/GenBank/DDBJ whole genome shotgun (WGS) entry which is preliminary data.</text>
</comment>
<dbReference type="AlphaFoldDB" id="A0A834XA46"/>
<sequence>MGENAELVVIKNAGHALNIEKPKVLFKNLKSFLFESSAPTTTKQESHSNGNKQD</sequence>
<keyword evidence="2" id="KW-1185">Reference proteome</keyword>
<dbReference type="OrthoDB" id="6431331at2759"/>
<dbReference type="Proteomes" id="UP000634136">
    <property type="component" value="Unassembled WGS sequence"/>
</dbReference>
<reference evidence="1" key="1">
    <citation type="submission" date="2020-09" db="EMBL/GenBank/DDBJ databases">
        <title>Genome-Enabled Discovery of Anthraquinone Biosynthesis in Senna tora.</title>
        <authorList>
            <person name="Kang S.-H."/>
            <person name="Pandey R.P."/>
            <person name="Lee C.-M."/>
            <person name="Sim J.-S."/>
            <person name="Jeong J.-T."/>
            <person name="Choi B.-S."/>
            <person name="Jung M."/>
            <person name="Ginzburg D."/>
            <person name="Zhao K."/>
            <person name="Won S.Y."/>
            <person name="Oh T.-J."/>
            <person name="Yu Y."/>
            <person name="Kim N.-H."/>
            <person name="Lee O.R."/>
            <person name="Lee T.-H."/>
            <person name="Bashyal P."/>
            <person name="Kim T.-S."/>
            <person name="Lee W.-H."/>
            <person name="Kawkins C."/>
            <person name="Kim C.-K."/>
            <person name="Kim J.S."/>
            <person name="Ahn B.O."/>
            <person name="Rhee S.Y."/>
            <person name="Sohng J.K."/>
        </authorList>
    </citation>
    <scope>NUCLEOTIDE SEQUENCE</scope>
    <source>
        <tissue evidence="1">Leaf</tissue>
    </source>
</reference>
<organism evidence="1 2">
    <name type="scientific">Senna tora</name>
    <dbReference type="NCBI Taxonomy" id="362788"/>
    <lineage>
        <taxon>Eukaryota</taxon>
        <taxon>Viridiplantae</taxon>
        <taxon>Streptophyta</taxon>
        <taxon>Embryophyta</taxon>
        <taxon>Tracheophyta</taxon>
        <taxon>Spermatophyta</taxon>
        <taxon>Magnoliopsida</taxon>
        <taxon>eudicotyledons</taxon>
        <taxon>Gunneridae</taxon>
        <taxon>Pentapetalae</taxon>
        <taxon>rosids</taxon>
        <taxon>fabids</taxon>
        <taxon>Fabales</taxon>
        <taxon>Fabaceae</taxon>
        <taxon>Caesalpinioideae</taxon>
        <taxon>Cassia clade</taxon>
        <taxon>Senna</taxon>
    </lineage>
</organism>
<evidence type="ECO:0000313" key="2">
    <source>
        <dbReference type="Proteomes" id="UP000634136"/>
    </source>
</evidence>
<dbReference type="EMBL" id="JAAIUW010000003">
    <property type="protein sequence ID" value="KAF7839938.1"/>
    <property type="molecule type" value="Genomic_DNA"/>
</dbReference>
<accession>A0A834XA46</accession>
<proteinExistence type="predicted"/>
<evidence type="ECO:0000313" key="1">
    <source>
        <dbReference type="EMBL" id="KAF7839938.1"/>
    </source>
</evidence>
<gene>
    <name evidence="1" type="ORF">G2W53_008420</name>
</gene>
<name>A0A834XA46_9FABA</name>
<dbReference type="InterPro" id="IPR029058">
    <property type="entry name" value="AB_hydrolase_fold"/>
</dbReference>
<dbReference type="SUPFAM" id="SSF53474">
    <property type="entry name" value="alpha/beta-Hydrolases"/>
    <property type="match status" value="1"/>
</dbReference>